<feature type="transmembrane region" description="Helical" evidence="6">
    <location>
        <begin position="22"/>
        <end position="41"/>
    </location>
</feature>
<evidence type="ECO:0000256" key="2">
    <source>
        <dbReference type="ARBA" id="ARBA00005692"/>
    </source>
</evidence>
<evidence type="ECO:0000256" key="1">
    <source>
        <dbReference type="ARBA" id="ARBA00004141"/>
    </source>
</evidence>
<dbReference type="GO" id="GO:0004888">
    <property type="term" value="F:transmembrane signaling receptor activity"/>
    <property type="evidence" value="ECO:0007669"/>
    <property type="project" value="InterPro"/>
</dbReference>
<organism evidence="7 8">
    <name type="scientific">Acrobeloides nanus</name>
    <dbReference type="NCBI Taxonomy" id="290746"/>
    <lineage>
        <taxon>Eukaryota</taxon>
        <taxon>Metazoa</taxon>
        <taxon>Ecdysozoa</taxon>
        <taxon>Nematoda</taxon>
        <taxon>Chromadorea</taxon>
        <taxon>Rhabditida</taxon>
        <taxon>Tylenchina</taxon>
        <taxon>Cephalobomorpha</taxon>
        <taxon>Cephaloboidea</taxon>
        <taxon>Cephalobidae</taxon>
        <taxon>Acrobeloides</taxon>
    </lineage>
</organism>
<protein>
    <recommendedName>
        <fullName evidence="6">Serpentine receptor class gamma</fullName>
    </recommendedName>
</protein>
<evidence type="ECO:0000256" key="3">
    <source>
        <dbReference type="ARBA" id="ARBA00022692"/>
    </source>
</evidence>
<dbReference type="Pfam" id="PF02118">
    <property type="entry name" value="Srg"/>
    <property type="match status" value="1"/>
</dbReference>
<sequence>MVAPITSFLYEWMPESGFFPSLFYFLSTYLMFAAILTPIMLSSNRFTAVVFPVHHKRVCWVEVHPVYYQRQNAHQYQTCKLRIQ</sequence>
<dbReference type="AlphaFoldDB" id="A0A914ECJ2"/>
<dbReference type="GO" id="GO:0007606">
    <property type="term" value="P:sensory perception of chemical stimulus"/>
    <property type="evidence" value="ECO:0007669"/>
    <property type="project" value="UniProtKB-UniRule"/>
</dbReference>
<proteinExistence type="inferred from homology"/>
<keyword evidence="5 6" id="KW-0472">Membrane</keyword>
<name>A0A914ECJ2_9BILA</name>
<evidence type="ECO:0000256" key="5">
    <source>
        <dbReference type="ARBA" id="ARBA00023136"/>
    </source>
</evidence>
<comment type="similarity">
    <text evidence="2 6">Belongs to the nematode receptor-like protein srg family.</text>
</comment>
<evidence type="ECO:0000256" key="6">
    <source>
        <dbReference type="RuleBase" id="RU280813"/>
    </source>
</evidence>
<reference evidence="8" key="1">
    <citation type="submission" date="2022-11" db="UniProtKB">
        <authorList>
            <consortium name="WormBaseParasite"/>
        </authorList>
    </citation>
    <scope>IDENTIFICATION</scope>
</reference>
<comment type="subcellular location">
    <subcellularLocation>
        <location evidence="1">Membrane</location>
        <topology evidence="1">Multi-pass membrane protein</topology>
    </subcellularLocation>
</comment>
<dbReference type="GO" id="GO:0016020">
    <property type="term" value="C:membrane"/>
    <property type="evidence" value="ECO:0007669"/>
    <property type="project" value="UniProtKB-SubCell"/>
</dbReference>
<dbReference type="Proteomes" id="UP000887540">
    <property type="component" value="Unplaced"/>
</dbReference>
<evidence type="ECO:0000256" key="4">
    <source>
        <dbReference type="ARBA" id="ARBA00022989"/>
    </source>
</evidence>
<keyword evidence="3 6" id="KW-0812">Transmembrane</keyword>
<dbReference type="InterPro" id="IPR000609">
    <property type="entry name" value="7TM_GPCR_serpentine_rcpt_Srg"/>
</dbReference>
<evidence type="ECO:0000313" key="8">
    <source>
        <dbReference type="WBParaSite" id="ACRNAN_scaffold6826.g15596.t1"/>
    </source>
</evidence>
<accession>A0A914ECJ2</accession>
<keyword evidence="4 6" id="KW-1133">Transmembrane helix</keyword>
<evidence type="ECO:0000313" key="7">
    <source>
        <dbReference type="Proteomes" id="UP000887540"/>
    </source>
</evidence>
<dbReference type="WBParaSite" id="ACRNAN_scaffold6826.g15596.t1">
    <property type="protein sequence ID" value="ACRNAN_scaffold6826.g15596.t1"/>
    <property type="gene ID" value="ACRNAN_scaffold6826.g15596"/>
</dbReference>
<comment type="caution">
    <text evidence="6">Lacks conserved residue(s) required for the propagation of feature annotation.</text>
</comment>
<keyword evidence="7" id="KW-1185">Reference proteome</keyword>